<evidence type="ECO:0000256" key="1">
    <source>
        <dbReference type="SAM" id="MobiDB-lite"/>
    </source>
</evidence>
<dbReference type="AlphaFoldDB" id="A0A166ME26"/>
<keyword evidence="3" id="KW-1185">Reference proteome</keyword>
<name>A0A166ME26_9AGAM</name>
<sequence>MDRKRRRILRRHISRDEPELSPAKPGDPKLPTRSHFQKVIQLSEHRSFHACWLEIACCPSAGSCNRCTQSARSQNYYQFHSRDNRDETTWCSYSPAERVVVQGPLTTLPKVRYENGLWAVSWRFPFTVASGPDVRIVMQHRFFDPSHPPGRHFAGHSSAQAHCATPLASAQPHRTSEAVTPRPVKYWTFL</sequence>
<feature type="compositionally biased region" description="Basic residues" evidence="1">
    <location>
        <begin position="1"/>
        <end position="13"/>
    </location>
</feature>
<feature type="non-terminal residue" evidence="2">
    <location>
        <position position="190"/>
    </location>
</feature>
<organism evidence="2 3">
    <name type="scientific">Athelia psychrophila</name>
    <dbReference type="NCBI Taxonomy" id="1759441"/>
    <lineage>
        <taxon>Eukaryota</taxon>
        <taxon>Fungi</taxon>
        <taxon>Dikarya</taxon>
        <taxon>Basidiomycota</taxon>
        <taxon>Agaricomycotina</taxon>
        <taxon>Agaricomycetes</taxon>
        <taxon>Agaricomycetidae</taxon>
        <taxon>Atheliales</taxon>
        <taxon>Atheliaceae</taxon>
        <taxon>Athelia</taxon>
    </lineage>
</organism>
<gene>
    <name evidence="2" type="ORF">FIBSPDRAFT_857662</name>
</gene>
<evidence type="ECO:0000313" key="2">
    <source>
        <dbReference type="EMBL" id="KZP23909.1"/>
    </source>
</evidence>
<dbReference type="EMBL" id="KV417529">
    <property type="protein sequence ID" value="KZP23909.1"/>
    <property type="molecule type" value="Genomic_DNA"/>
</dbReference>
<feature type="region of interest" description="Disordered" evidence="1">
    <location>
        <begin position="1"/>
        <end position="32"/>
    </location>
</feature>
<reference evidence="2 3" key="1">
    <citation type="journal article" date="2016" name="Mol. Biol. Evol.">
        <title>Comparative Genomics of Early-Diverging Mushroom-Forming Fungi Provides Insights into the Origins of Lignocellulose Decay Capabilities.</title>
        <authorList>
            <person name="Nagy L.G."/>
            <person name="Riley R."/>
            <person name="Tritt A."/>
            <person name="Adam C."/>
            <person name="Daum C."/>
            <person name="Floudas D."/>
            <person name="Sun H."/>
            <person name="Yadav J.S."/>
            <person name="Pangilinan J."/>
            <person name="Larsson K.H."/>
            <person name="Matsuura K."/>
            <person name="Barry K."/>
            <person name="Labutti K."/>
            <person name="Kuo R."/>
            <person name="Ohm R.A."/>
            <person name="Bhattacharya S.S."/>
            <person name="Shirouzu T."/>
            <person name="Yoshinaga Y."/>
            <person name="Martin F.M."/>
            <person name="Grigoriev I.V."/>
            <person name="Hibbett D.S."/>
        </authorList>
    </citation>
    <scope>NUCLEOTIDE SEQUENCE [LARGE SCALE GENOMIC DNA]</scope>
    <source>
        <strain evidence="2 3">CBS 109695</strain>
    </source>
</reference>
<dbReference type="Proteomes" id="UP000076532">
    <property type="component" value="Unassembled WGS sequence"/>
</dbReference>
<proteinExistence type="predicted"/>
<accession>A0A166ME26</accession>
<protein>
    <submittedName>
        <fullName evidence="2">Uncharacterized protein</fullName>
    </submittedName>
</protein>
<evidence type="ECO:0000313" key="3">
    <source>
        <dbReference type="Proteomes" id="UP000076532"/>
    </source>
</evidence>